<feature type="non-terminal residue" evidence="1">
    <location>
        <position position="1"/>
    </location>
</feature>
<evidence type="ECO:0000313" key="2">
    <source>
        <dbReference type="Proteomes" id="UP001233999"/>
    </source>
</evidence>
<feature type="non-terminal residue" evidence="1">
    <location>
        <position position="181"/>
    </location>
</feature>
<reference evidence="1" key="1">
    <citation type="journal article" date="2023" name="IScience">
        <title>Live-bearing cockroach genome reveals convergent evolutionary mechanisms linked to viviparity in insects and beyond.</title>
        <authorList>
            <person name="Fouks B."/>
            <person name="Harrison M.C."/>
            <person name="Mikhailova A.A."/>
            <person name="Marchal E."/>
            <person name="English S."/>
            <person name="Carruthers M."/>
            <person name="Jennings E.C."/>
            <person name="Chiamaka E.L."/>
            <person name="Frigard R.A."/>
            <person name="Pippel M."/>
            <person name="Attardo G.M."/>
            <person name="Benoit J.B."/>
            <person name="Bornberg-Bauer E."/>
            <person name="Tobe S.S."/>
        </authorList>
    </citation>
    <scope>NUCLEOTIDE SEQUENCE</scope>
    <source>
        <strain evidence="1">Stay&amp;Tobe</strain>
    </source>
</reference>
<accession>A0AAD8ETR1</accession>
<reference evidence="1" key="2">
    <citation type="submission" date="2023-05" db="EMBL/GenBank/DDBJ databases">
        <authorList>
            <person name="Fouks B."/>
        </authorList>
    </citation>
    <scope>NUCLEOTIDE SEQUENCE</scope>
    <source>
        <strain evidence="1">Stay&amp;Tobe</strain>
        <tissue evidence="1">Testes</tissue>
    </source>
</reference>
<dbReference type="EMBL" id="JASPKZ010000021">
    <property type="protein sequence ID" value="KAJ9601362.1"/>
    <property type="molecule type" value="Genomic_DNA"/>
</dbReference>
<dbReference type="Proteomes" id="UP001233999">
    <property type="component" value="Unassembled WGS sequence"/>
</dbReference>
<keyword evidence="2" id="KW-1185">Reference proteome</keyword>
<organism evidence="1 2">
    <name type="scientific">Diploptera punctata</name>
    <name type="common">Pacific beetle cockroach</name>
    <dbReference type="NCBI Taxonomy" id="6984"/>
    <lineage>
        <taxon>Eukaryota</taxon>
        <taxon>Metazoa</taxon>
        <taxon>Ecdysozoa</taxon>
        <taxon>Arthropoda</taxon>
        <taxon>Hexapoda</taxon>
        <taxon>Insecta</taxon>
        <taxon>Pterygota</taxon>
        <taxon>Neoptera</taxon>
        <taxon>Polyneoptera</taxon>
        <taxon>Dictyoptera</taxon>
        <taxon>Blattodea</taxon>
        <taxon>Blaberoidea</taxon>
        <taxon>Blaberidae</taxon>
        <taxon>Diplopterinae</taxon>
        <taxon>Diploptera</taxon>
    </lineage>
</organism>
<dbReference type="AlphaFoldDB" id="A0AAD8ETR1"/>
<proteinExistence type="predicted"/>
<name>A0AAD8ETR1_DIPPU</name>
<evidence type="ECO:0000313" key="1">
    <source>
        <dbReference type="EMBL" id="KAJ9601362.1"/>
    </source>
</evidence>
<comment type="caution">
    <text evidence="1">The sequence shown here is derived from an EMBL/GenBank/DDBJ whole genome shotgun (WGS) entry which is preliminary data.</text>
</comment>
<sequence>YNTESGQATNFNPEAASIELAQKTATSCDVERSFFAIQNYAERQQAKIYYRKHMSLVSCELQQLNDMNFRSLAITCRLLEAFELKWAGPIGTFINWSKNMSLGWSSTESFLVQCKRLLNENEYLYQSTLLLFTSFSRSESDLVEGYVLSQIGLYETHSVREKGCRFHSVVLENGNMRRKMK</sequence>
<protein>
    <submittedName>
        <fullName evidence="1">Uncharacterized protein</fullName>
    </submittedName>
</protein>
<gene>
    <name evidence="1" type="ORF">L9F63_000500</name>
</gene>